<dbReference type="InterPro" id="IPR036390">
    <property type="entry name" value="WH_DNA-bd_sf"/>
</dbReference>
<sequence>MAYVFKHEKFEGPLQILLELIEKEELSVSEVSLAKVTDEYVSYIKSLGAIDPDELAEFLVVAAQLMLLKSRSLLPELALDEEEAASIEELEKRLAEYKRFRALAQGLTAREREGARIHVREAFMGMAPVFFPPPGLIADHIKSAFDAFLTALPKLEKLAEERIKKVISLEEKISHIRSFLINVVERAFSDIVRGTKERTEVIVSFLAILELARQRFVDLDQERPFGDIVIKRI</sequence>
<dbReference type="SUPFAM" id="SSF46785">
    <property type="entry name" value="Winged helix' DNA-binding domain"/>
    <property type="match status" value="1"/>
</dbReference>
<accession>A0A1G2KE75</accession>
<organism evidence="2 3">
    <name type="scientific">Candidatus Sungbacteria bacterium RIFCSPHIGHO2_01_FULL_50_25</name>
    <dbReference type="NCBI Taxonomy" id="1802265"/>
    <lineage>
        <taxon>Bacteria</taxon>
        <taxon>Candidatus Sungiibacteriota</taxon>
    </lineage>
</organism>
<dbReference type="Gene3D" id="1.10.10.580">
    <property type="entry name" value="Structural maintenance of chromosome 1. Chain E"/>
    <property type="match status" value="1"/>
</dbReference>
<evidence type="ECO:0000313" key="3">
    <source>
        <dbReference type="Proteomes" id="UP000178574"/>
    </source>
</evidence>
<dbReference type="Proteomes" id="UP000178574">
    <property type="component" value="Unassembled WGS sequence"/>
</dbReference>
<evidence type="ECO:0000313" key="2">
    <source>
        <dbReference type="EMBL" id="OGZ96688.1"/>
    </source>
</evidence>
<dbReference type="Gene3D" id="6.10.250.2410">
    <property type="match status" value="1"/>
</dbReference>
<dbReference type="Pfam" id="PF02616">
    <property type="entry name" value="SMC_ScpA"/>
    <property type="match status" value="1"/>
</dbReference>
<dbReference type="PANTHER" id="PTHR33969:SF2">
    <property type="entry name" value="SEGREGATION AND CONDENSATION PROTEIN A"/>
    <property type="match status" value="1"/>
</dbReference>
<reference evidence="2 3" key="1">
    <citation type="journal article" date="2016" name="Nat. Commun.">
        <title>Thousands of microbial genomes shed light on interconnected biogeochemical processes in an aquifer system.</title>
        <authorList>
            <person name="Anantharaman K."/>
            <person name="Brown C.T."/>
            <person name="Hug L.A."/>
            <person name="Sharon I."/>
            <person name="Castelle C.J."/>
            <person name="Probst A.J."/>
            <person name="Thomas B.C."/>
            <person name="Singh A."/>
            <person name="Wilkins M.J."/>
            <person name="Karaoz U."/>
            <person name="Brodie E.L."/>
            <person name="Williams K.H."/>
            <person name="Hubbard S.S."/>
            <person name="Banfield J.F."/>
        </authorList>
    </citation>
    <scope>NUCLEOTIDE SEQUENCE [LARGE SCALE GENOMIC DNA]</scope>
</reference>
<name>A0A1G2KE75_9BACT</name>
<dbReference type="PANTHER" id="PTHR33969">
    <property type="entry name" value="SEGREGATION AND CONDENSATION PROTEIN A"/>
    <property type="match status" value="1"/>
</dbReference>
<dbReference type="EMBL" id="MHQD01000007">
    <property type="protein sequence ID" value="OGZ96688.1"/>
    <property type="molecule type" value="Genomic_DNA"/>
</dbReference>
<dbReference type="InterPro" id="IPR023093">
    <property type="entry name" value="ScpA-like_C"/>
</dbReference>
<dbReference type="InterPro" id="IPR003768">
    <property type="entry name" value="ScpA"/>
</dbReference>
<proteinExistence type="predicted"/>
<protein>
    <recommendedName>
        <fullName evidence="1">Segregation and condensation protein A</fullName>
    </recommendedName>
</protein>
<gene>
    <name evidence="2" type="ORF">A2847_01590</name>
</gene>
<comment type="caution">
    <text evidence="2">The sequence shown here is derived from an EMBL/GenBank/DDBJ whole genome shotgun (WGS) entry which is preliminary data.</text>
</comment>
<dbReference type="AlphaFoldDB" id="A0A1G2KE75"/>
<evidence type="ECO:0000256" key="1">
    <source>
        <dbReference type="ARBA" id="ARBA00044777"/>
    </source>
</evidence>